<organism evidence="1 2">
    <name type="scientific">Pleomassaria siparia CBS 279.74</name>
    <dbReference type="NCBI Taxonomy" id="1314801"/>
    <lineage>
        <taxon>Eukaryota</taxon>
        <taxon>Fungi</taxon>
        <taxon>Dikarya</taxon>
        <taxon>Ascomycota</taxon>
        <taxon>Pezizomycotina</taxon>
        <taxon>Dothideomycetes</taxon>
        <taxon>Pleosporomycetidae</taxon>
        <taxon>Pleosporales</taxon>
        <taxon>Pleomassariaceae</taxon>
        <taxon>Pleomassaria</taxon>
    </lineage>
</organism>
<evidence type="ECO:0000313" key="1">
    <source>
        <dbReference type="EMBL" id="KAF2703316.1"/>
    </source>
</evidence>
<evidence type="ECO:0000313" key="2">
    <source>
        <dbReference type="Proteomes" id="UP000799428"/>
    </source>
</evidence>
<accession>A0A6G1JRT2</accession>
<dbReference type="AlphaFoldDB" id="A0A6G1JRT2"/>
<name>A0A6G1JRT2_9PLEO</name>
<keyword evidence="2" id="KW-1185">Reference proteome</keyword>
<dbReference type="Proteomes" id="UP000799428">
    <property type="component" value="Unassembled WGS sequence"/>
</dbReference>
<sequence>MNQHVLFTLFTYFQTASKLLTYQDVHLLFQIRFFIFMCRETLCACVCAALGPRRSIMAADLRLLTLYLHLISYSRAIDIYEIGHALFKVCVDNVHARSFTFSNTPKFVRCVSSKCMTVKRLAVVSMSRQPHTVVRTRRREVLPDRRRVTFVVTPFADIVHAHVHVSLRMSCESQRSIGVL</sequence>
<reference evidence="1" key="1">
    <citation type="journal article" date="2020" name="Stud. Mycol.">
        <title>101 Dothideomycetes genomes: a test case for predicting lifestyles and emergence of pathogens.</title>
        <authorList>
            <person name="Haridas S."/>
            <person name="Albert R."/>
            <person name="Binder M."/>
            <person name="Bloem J."/>
            <person name="Labutti K."/>
            <person name="Salamov A."/>
            <person name="Andreopoulos B."/>
            <person name="Baker S."/>
            <person name="Barry K."/>
            <person name="Bills G."/>
            <person name="Bluhm B."/>
            <person name="Cannon C."/>
            <person name="Castanera R."/>
            <person name="Culley D."/>
            <person name="Daum C."/>
            <person name="Ezra D."/>
            <person name="Gonzalez J."/>
            <person name="Henrissat B."/>
            <person name="Kuo A."/>
            <person name="Liang C."/>
            <person name="Lipzen A."/>
            <person name="Lutzoni F."/>
            <person name="Magnuson J."/>
            <person name="Mondo S."/>
            <person name="Nolan M."/>
            <person name="Ohm R."/>
            <person name="Pangilinan J."/>
            <person name="Park H.-J."/>
            <person name="Ramirez L."/>
            <person name="Alfaro M."/>
            <person name="Sun H."/>
            <person name="Tritt A."/>
            <person name="Yoshinaga Y."/>
            <person name="Zwiers L.-H."/>
            <person name="Turgeon B."/>
            <person name="Goodwin S."/>
            <person name="Spatafora J."/>
            <person name="Crous P."/>
            <person name="Grigoriev I."/>
        </authorList>
    </citation>
    <scope>NUCLEOTIDE SEQUENCE</scope>
    <source>
        <strain evidence="1">CBS 279.74</strain>
    </source>
</reference>
<dbReference type="EMBL" id="MU005788">
    <property type="protein sequence ID" value="KAF2703316.1"/>
    <property type="molecule type" value="Genomic_DNA"/>
</dbReference>
<protein>
    <submittedName>
        <fullName evidence="1">Uncharacterized protein</fullName>
    </submittedName>
</protein>
<proteinExistence type="predicted"/>
<gene>
    <name evidence="1" type="ORF">K504DRAFT_182276</name>
</gene>